<dbReference type="RefSeq" id="WP_292751971.1">
    <property type="nucleotide sequence ID" value="NZ_SUTK01000001.1"/>
</dbReference>
<gene>
    <name evidence="2" type="ORF">E7Z79_00340</name>
</gene>
<name>A0A8T3VC34_9EURY</name>
<feature type="transmembrane region" description="Helical" evidence="1">
    <location>
        <begin position="32"/>
        <end position="51"/>
    </location>
</feature>
<dbReference type="PANTHER" id="PTHR35864">
    <property type="entry name" value="ZINC METALLOPROTEASE MJ0611-RELATED"/>
    <property type="match status" value="1"/>
</dbReference>
<accession>A0A8T3VC34</accession>
<feature type="transmembrane region" description="Helical" evidence="1">
    <location>
        <begin position="142"/>
        <end position="163"/>
    </location>
</feature>
<keyword evidence="1" id="KW-1133">Transmembrane helix</keyword>
<feature type="transmembrane region" description="Helical" evidence="1">
    <location>
        <begin position="9"/>
        <end position="26"/>
    </location>
</feature>
<keyword evidence="2" id="KW-0645">Protease</keyword>
<evidence type="ECO:0000313" key="2">
    <source>
        <dbReference type="EMBL" id="MBE6500875.1"/>
    </source>
</evidence>
<evidence type="ECO:0000256" key="1">
    <source>
        <dbReference type="SAM" id="Phobius"/>
    </source>
</evidence>
<feature type="transmembrane region" description="Helical" evidence="1">
    <location>
        <begin position="72"/>
        <end position="92"/>
    </location>
</feature>
<dbReference type="Proteomes" id="UP000783037">
    <property type="component" value="Unassembled WGS sequence"/>
</dbReference>
<dbReference type="EMBL" id="SUTK01000001">
    <property type="protein sequence ID" value="MBE6500875.1"/>
    <property type="molecule type" value="Genomic_DNA"/>
</dbReference>
<keyword evidence="2" id="KW-0378">Hydrolase</keyword>
<dbReference type="InterPro" id="IPR052348">
    <property type="entry name" value="Metallopeptidase_M50B"/>
</dbReference>
<dbReference type="GO" id="GO:0008233">
    <property type="term" value="F:peptidase activity"/>
    <property type="evidence" value="ECO:0007669"/>
    <property type="project" value="UniProtKB-KW"/>
</dbReference>
<organism evidence="2 3">
    <name type="scientific">Methanobrevibacter thaueri</name>
    <dbReference type="NCBI Taxonomy" id="190975"/>
    <lineage>
        <taxon>Archaea</taxon>
        <taxon>Methanobacteriati</taxon>
        <taxon>Methanobacteriota</taxon>
        <taxon>Methanomada group</taxon>
        <taxon>Methanobacteria</taxon>
        <taxon>Methanobacteriales</taxon>
        <taxon>Methanobacteriaceae</taxon>
        <taxon>Methanobrevibacter</taxon>
    </lineage>
</organism>
<feature type="transmembrane region" description="Helical" evidence="1">
    <location>
        <begin position="112"/>
        <end position="135"/>
    </location>
</feature>
<keyword evidence="1" id="KW-0472">Membrane</keyword>
<comment type="caution">
    <text evidence="2">The sequence shown here is derived from an EMBL/GenBank/DDBJ whole genome shotgun (WGS) entry which is preliminary data.</text>
</comment>
<reference evidence="2" key="1">
    <citation type="submission" date="2019-04" db="EMBL/GenBank/DDBJ databases">
        <title>Evolution of Biomass-Degrading Anaerobic Consortia Revealed by Metagenomics.</title>
        <authorList>
            <person name="Peng X."/>
        </authorList>
    </citation>
    <scope>NUCLEOTIDE SEQUENCE</scope>
    <source>
        <strain evidence="2">SIG18</strain>
    </source>
</reference>
<evidence type="ECO:0000313" key="3">
    <source>
        <dbReference type="Proteomes" id="UP000783037"/>
    </source>
</evidence>
<proteinExistence type="predicted"/>
<protein>
    <submittedName>
        <fullName evidence="2">Site-2 protease family protein</fullName>
    </submittedName>
</protein>
<feature type="transmembrane region" description="Helical" evidence="1">
    <location>
        <begin position="183"/>
        <end position="202"/>
    </location>
</feature>
<dbReference type="PANTHER" id="PTHR35864:SF1">
    <property type="entry name" value="ZINC METALLOPROTEASE YWHC-RELATED"/>
    <property type="match status" value="1"/>
</dbReference>
<dbReference type="GO" id="GO:0006508">
    <property type="term" value="P:proteolysis"/>
    <property type="evidence" value="ECO:0007669"/>
    <property type="project" value="UniProtKB-KW"/>
</dbReference>
<dbReference type="AlphaFoldDB" id="A0A8T3VC34"/>
<sequence>MFQLTKREFIESIIAFIVLSICFAISNVKFDVQGFISILPIVLIGAGIGSVSHEFGHKFMAMRYGYKAEFRLWPIGLLIAFVTSFFGIVIALPGEARIYAEDMSDEIVGRIAVAGPMLNIAFGLIFIVIAVLIYPLTPYSDILYYIFLIDAIGFSVNSFLAAFNMLPFYTLDGIKVFKWNIKIWFVIFAISAMLMLVSIMIGPENLVKMFLKI</sequence>
<keyword evidence="1" id="KW-0812">Transmembrane</keyword>